<sequence length="253" mass="27456">MTDGAVYALETRDLSREFGGFFAVNGVNFRLARNSMHAVIGPNGAGKTTLFNLLTKFLPPSAGMILHDGQDVTRLSMPAMAKRSVVRSFQISAVFAGLTVRENIELALLREHGLAWNLLGRIAHHRRVLERADALLERFGLTDYAGTMAGSLSYGRKRVLELATTLALEPSVLLLDEPMAGLGHEDIGRVTQLIREAGKGRTVLLVEHNMNVVAELADTITVMVRGEVLAQGSYAEVSSRADVMAAYTGQAHE</sequence>
<dbReference type="PROSITE" id="PS50893">
    <property type="entry name" value="ABC_TRANSPORTER_2"/>
    <property type="match status" value="1"/>
</dbReference>
<dbReference type="GO" id="GO:0005524">
    <property type="term" value="F:ATP binding"/>
    <property type="evidence" value="ECO:0007669"/>
    <property type="project" value="UniProtKB-KW"/>
</dbReference>
<proteinExistence type="predicted"/>
<gene>
    <name evidence="6" type="ORF">E4K65_03240</name>
</gene>
<dbReference type="CDD" id="cd03219">
    <property type="entry name" value="ABC_Mj1267_LivG_branched"/>
    <property type="match status" value="1"/>
</dbReference>
<dbReference type="Proteomes" id="UP000297966">
    <property type="component" value="Unassembled WGS sequence"/>
</dbReference>
<keyword evidence="2" id="KW-0547">Nucleotide-binding</keyword>
<dbReference type="GO" id="GO:0016887">
    <property type="term" value="F:ATP hydrolysis activity"/>
    <property type="evidence" value="ECO:0007669"/>
    <property type="project" value="InterPro"/>
</dbReference>
<dbReference type="Gene3D" id="3.40.50.300">
    <property type="entry name" value="P-loop containing nucleotide triphosphate hydrolases"/>
    <property type="match status" value="1"/>
</dbReference>
<dbReference type="Pfam" id="PF00005">
    <property type="entry name" value="ABC_tran"/>
    <property type="match status" value="1"/>
</dbReference>
<feature type="domain" description="ABC transporter" evidence="5">
    <location>
        <begin position="9"/>
        <end position="250"/>
    </location>
</feature>
<dbReference type="InterPro" id="IPR003439">
    <property type="entry name" value="ABC_transporter-like_ATP-bd"/>
</dbReference>
<dbReference type="PANTHER" id="PTHR45772:SF3">
    <property type="entry name" value="ABC TRANSPORTER ATP-BINDING PROTEIN"/>
    <property type="match status" value="1"/>
</dbReference>
<evidence type="ECO:0000313" key="7">
    <source>
        <dbReference type="Proteomes" id="UP000297966"/>
    </source>
</evidence>
<dbReference type="InterPro" id="IPR051120">
    <property type="entry name" value="ABC_AA/LPS_Transport"/>
</dbReference>
<dbReference type="InterPro" id="IPR003593">
    <property type="entry name" value="AAA+_ATPase"/>
</dbReference>
<evidence type="ECO:0000256" key="3">
    <source>
        <dbReference type="ARBA" id="ARBA00022840"/>
    </source>
</evidence>
<dbReference type="PANTHER" id="PTHR45772">
    <property type="entry name" value="CONSERVED COMPONENT OF ABC TRANSPORTER FOR NATURAL AMINO ACIDS-RELATED"/>
    <property type="match status" value="1"/>
</dbReference>
<organism evidence="6 7">
    <name type="scientific">Bradyrhizobium niftali</name>
    <dbReference type="NCBI Taxonomy" id="2560055"/>
    <lineage>
        <taxon>Bacteria</taxon>
        <taxon>Pseudomonadati</taxon>
        <taxon>Pseudomonadota</taxon>
        <taxon>Alphaproteobacteria</taxon>
        <taxon>Hyphomicrobiales</taxon>
        <taxon>Nitrobacteraceae</taxon>
        <taxon>Bradyrhizobium</taxon>
    </lineage>
</organism>
<dbReference type="EMBL" id="SPQT01000001">
    <property type="protein sequence ID" value="TFV51123.1"/>
    <property type="molecule type" value="Genomic_DNA"/>
</dbReference>
<dbReference type="AlphaFoldDB" id="A0A4Y9M801"/>
<dbReference type="RefSeq" id="WP_135172876.1">
    <property type="nucleotide sequence ID" value="NZ_SPQT01000001.1"/>
</dbReference>
<keyword evidence="7" id="KW-1185">Reference proteome</keyword>
<evidence type="ECO:0000256" key="2">
    <source>
        <dbReference type="ARBA" id="ARBA00022741"/>
    </source>
</evidence>
<dbReference type="SUPFAM" id="SSF52540">
    <property type="entry name" value="P-loop containing nucleoside triphosphate hydrolases"/>
    <property type="match status" value="1"/>
</dbReference>
<evidence type="ECO:0000256" key="1">
    <source>
        <dbReference type="ARBA" id="ARBA00022448"/>
    </source>
</evidence>
<dbReference type="InterPro" id="IPR027417">
    <property type="entry name" value="P-loop_NTPase"/>
</dbReference>
<keyword evidence="3 6" id="KW-0067">ATP-binding</keyword>
<dbReference type="SMART" id="SM00382">
    <property type="entry name" value="AAA"/>
    <property type="match status" value="1"/>
</dbReference>
<evidence type="ECO:0000256" key="4">
    <source>
        <dbReference type="ARBA" id="ARBA00024722"/>
    </source>
</evidence>
<dbReference type="GO" id="GO:0005886">
    <property type="term" value="C:plasma membrane"/>
    <property type="evidence" value="ECO:0007669"/>
    <property type="project" value="TreeGrafter"/>
</dbReference>
<dbReference type="OrthoDB" id="8253328at2"/>
<keyword evidence="1" id="KW-0813">Transport</keyword>
<evidence type="ECO:0000313" key="6">
    <source>
        <dbReference type="EMBL" id="TFV51123.1"/>
    </source>
</evidence>
<comment type="function">
    <text evidence="4">Involved in beta-(1--&gt;2)glucan export. Transmembrane domains (TMD) form a pore in the inner membrane and the ATP-binding domain (NBD) is responsible for energy generation.</text>
</comment>
<reference evidence="6 7" key="1">
    <citation type="submission" date="2019-03" db="EMBL/GenBank/DDBJ databases">
        <title>Bradyrhizobium diversity isolated from nodules of Chamaecrista fasciculata.</title>
        <authorList>
            <person name="Klepa M.S."/>
            <person name="Urquiaga M.O."/>
            <person name="Hungria M."/>
            <person name="Delamuta J.R."/>
        </authorList>
    </citation>
    <scope>NUCLEOTIDE SEQUENCE [LARGE SCALE GENOMIC DNA]</scope>
    <source>
        <strain evidence="6 7">CNPSo 3448</strain>
    </source>
</reference>
<protein>
    <submittedName>
        <fullName evidence="6">ABC transporter ATP-binding protein</fullName>
    </submittedName>
</protein>
<comment type="caution">
    <text evidence="6">The sequence shown here is derived from an EMBL/GenBank/DDBJ whole genome shotgun (WGS) entry which is preliminary data.</text>
</comment>
<accession>A0A4Y9M801</accession>
<evidence type="ECO:0000259" key="5">
    <source>
        <dbReference type="PROSITE" id="PS50893"/>
    </source>
</evidence>
<name>A0A4Y9M801_9BRAD</name>